<dbReference type="Pfam" id="PF00595">
    <property type="entry name" value="PDZ"/>
    <property type="match status" value="1"/>
</dbReference>
<evidence type="ECO:0000256" key="3">
    <source>
        <dbReference type="ARBA" id="ARBA00023203"/>
    </source>
</evidence>
<protein>
    <submittedName>
        <fullName evidence="6">Gamma-1-syntrophin</fullName>
    </submittedName>
</protein>
<comment type="similarity">
    <text evidence="2">Belongs to the syntrophin family.</text>
</comment>
<comment type="subcellular location">
    <subcellularLocation>
        <location evidence="1">Cytoplasm</location>
        <location evidence="1">Cytoskeleton</location>
    </subcellularLocation>
</comment>
<organism evidence="6 7">
    <name type="scientific">Apodemus speciosus</name>
    <name type="common">Large Japanese field mouse</name>
    <dbReference type="NCBI Taxonomy" id="105296"/>
    <lineage>
        <taxon>Eukaryota</taxon>
        <taxon>Metazoa</taxon>
        <taxon>Chordata</taxon>
        <taxon>Craniata</taxon>
        <taxon>Vertebrata</taxon>
        <taxon>Euteleostomi</taxon>
        <taxon>Mammalia</taxon>
        <taxon>Eutheria</taxon>
        <taxon>Euarchontoglires</taxon>
        <taxon>Glires</taxon>
        <taxon>Rodentia</taxon>
        <taxon>Myomorpha</taxon>
        <taxon>Muroidea</taxon>
        <taxon>Muridae</taxon>
        <taxon>Murinae</taxon>
        <taxon>Apodemus</taxon>
    </lineage>
</organism>
<sequence length="107" mass="12052">MTKTGVCLLQDGNQEPFKVRLHLARDLLMLQEQDVLCVSGKNSDHQKTDSRRIRIKHKDGGAEHNIPVVISKISKEQRAELSGLLFIGDAILQINGINVRKCKHEEV</sequence>
<dbReference type="PANTHER" id="PTHR10554:SF2">
    <property type="entry name" value="GAMMA-1-SYNTROPHIN"/>
    <property type="match status" value="1"/>
</dbReference>
<dbReference type="Gene3D" id="2.30.42.10">
    <property type="match status" value="1"/>
</dbReference>
<evidence type="ECO:0000256" key="2">
    <source>
        <dbReference type="ARBA" id="ARBA00010798"/>
    </source>
</evidence>
<proteinExistence type="inferred from homology"/>
<keyword evidence="4" id="KW-0206">Cytoskeleton</keyword>
<evidence type="ECO:0000256" key="1">
    <source>
        <dbReference type="ARBA" id="ARBA00004245"/>
    </source>
</evidence>
<dbReference type="PANTHER" id="PTHR10554">
    <property type="entry name" value="SYNTROPHIN"/>
    <property type="match status" value="1"/>
</dbReference>
<keyword evidence="3" id="KW-0009">Actin-binding</keyword>
<dbReference type="InterPro" id="IPR001478">
    <property type="entry name" value="PDZ"/>
</dbReference>
<dbReference type="InterPro" id="IPR036034">
    <property type="entry name" value="PDZ_sf"/>
</dbReference>
<keyword evidence="4" id="KW-0963">Cytoplasm</keyword>
<evidence type="ECO:0000313" key="7">
    <source>
        <dbReference type="Proteomes" id="UP001623349"/>
    </source>
</evidence>
<dbReference type="SUPFAM" id="SSF50156">
    <property type="entry name" value="PDZ domain-like"/>
    <property type="match status" value="1"/>
</dbReference>
<gene>
    <name evidence="6" type="ORF">APTSU1_000001200</name>
</gene>
<comment type="caution">
    <text evidence="6">The sequence shown here is derived from an EMBL/GenBank/DDBJ whole genome shotgun (WGS) entry which is preliminary data.</text>
</comment>
<evidence type="ECO:0000259" key="5">
    <source>
        <dbReference type="PROSITE" id="PS50106"/>
    </source>
</evidence>
<evidence type="ECO:0000313" key="6">
    <source>
        <dbReference type="EMBL" id="GAB1284782.1"/>
    </source>
</evidence>
<dbReference type="EMBL" id="BAAFST010000001">
    <property type="protein sequence ID" value="GAB1284782.1"/>
    <property type="molecule type" value="Genomic_DNA"/>
</dbReference>
<dbReference type="Proteomes" id="UP001623349">
    <property type="component" value="Unassembled WGS sequence"/>
</dbReference>
<feature type="domain" description="PDZ" evidence="5">
    <location>
        <begin position="68"/>
        <end position="107"/>
    </location>
</feature>
<evidence type="ECO:0000256" key="4">
    <source>
        <dbReference type="ARBA" id="ARBA00023212"/>
    </source>
</evidence>
<dbReference type="InterPro" id="IPR015482">
    <property type="entry name" value="Syntrophin"/>
</dbReference>
<name>A0ABQ0ED57_APOSI</name>
<dbReference type="PROSITE" id="PS50106">
    <property type="entry name" value="PDZ"/>
    <property type="match status" value="1"/>
</dbReference>
<keyword evidence="7" id="KW-1185">Reference proteome</keyword>
<accession>A0ABQ0ED57</accession>
<reference evidence="6 7" key="1">
    <citation type="submission" date="2024-08" db="EMBL/GenBank/DDBJ databases">
        <title>The draft genome of Apodemus speciosus.</title>
        <authorList>
            <person name="Nabeshima K."/>
            <person name="Suzuki S."/>
            <person name="Onuma M."/>
        </authorList>
    </citation>
    <scope>NUCLEOTIDE SEQUENCE [LARGE SCALE GENOMIC DNA]</scope>
    <source>
        <strain evidence="6">IB14-021</strain>
    </source>
</reference>